<evidence type="ECO:0000313" key="2">
    <source>
        <dbReference type="EMBL" id="EME76995.1"/>
    </source>
</evidence>
<proteinExistence type="predicted"/>
<accession>M2YGQ9</accession>
<dbReference type="HOGENOM" id="CLU_633295_0_0_1"/>
<dbReference type="VEuPathDB" id="FungiDB:MYCFIDRAFT_180479"/>
<protein>
    <submittedName>
        <fullName evidence="2">Uncharacterized protein</fullName>
    </submittedName>
</protein>
<dbReference type="EMBL" id="KB446572">
    <property type="protein sequence ID" value="EME76995.1"/>
    <property type="molecule type" value="Genomic_DNA"/>
</dbReference>
<keyword evidence="3" id="KW-1185">Reference proteome</keyword>
<evidence type="ECO:0000256" key="1">
    <source>
        <dbReference type="SAM" id="MobiDB-lite"/>
    </source>
</evidence>
<feature type="region of interest" description="Disordered" evidence="1">
    <location>
        <begin position="169"/>
        <end position="198"/>
    </location>
</feature>
<organism evidence="2 3">
    <name type="scientific">Pseudocercospora fijiensis (strain CIRAD86)</name>
    <name type="common">Black leaf streak disease fungus</name>
    <name type="synonym">Mycosphaerella fijiensis</name>
    <dbReference type="NCBI Taxonomy" id="383855"/>
    <lineage>
        <taxon>Eukaryota</taxon>
        <taxon>Fungi</taxon>
        <taxon>Dikarya</taxon>
        <taxon>Ascomycota</taxon>
        <taxon>Pezizomycotina</taxon>
        <taxon>Dothideomycetes</taxon>
        <taxon>Dothideomycetidae</taxon>
        <taxon>Mycosphaerellales</taxon>
        <taxon>Mycosphaerellaceae</taxon>
        <taxon>Pseudocercospora</taxon>
    </lineage>
</organism>
<reference evidence="2 3" key="1">
    <citation type="journal article" date="2012" name="PLoS Pathog.">
        <title>Diverse lifestyles and strategies of plant pathogenesis encoded in the genomes of eighteen Dothideomycetes fungi.</title>
        <authorList>
            <person name="Ohm R.A."/>
            <person name="Feau N."/>
            <person name="Henrissat B."/>
            <person name="Schoch C.L."/>
            <person name="Horwitz B.A."/>
            <person name="Barry K.W."/>
            <person name="Condon B.J."/>
            <person name="Copeland A.C."/>
            <person name="Dhillon B."/>
            <person name="Glaser F."/>
            <person name="Hesse C.N."/>
            <person name="Kosti I."/>
            <person name="LaButti K."/>
            <person name="Lindquist E.A."/>
            <person name="Lucas S."/>
            <person name="Salamov A.A."/>
            <person name="Bradshaw R.E."/>
            <person name="Ciuffetti L."/>
            <person name="Hamelin R.C."/>
            <person name="Kema G.H.J."/>
            <person name="Lawrence C."/>
            <person name="Scott J.A."/>
            <person name="Spatafora J.W."/>
            <person name="Turgeon B.G."/>
            <person name="de Wit P.J.G.M."/>
            <person name="Zhong S."/>
            <person name="Goodwin S.B."/>
            <person name="Grigoriev I.V."/>
        </authorList>
    </citation>
    <scope>NUCLEOTIDE SEQUENCE [LARGE SCALE GENOMIC DNA]</scope>
    <source>
        <strain evidence="2 3">CIRAD86</strain>
    </source>
</reference>
<sequence length="433" mass="48394">MPDFLSRADEELMVVDNLRMLPLVIHEALCLHFGPCPGTGRTRKLTDFLKTLLVDNTSPVPQDKEEILIKGALAQDQLDLCNTSNFAKQKDAAAKPTRPVQPASFFRFRYRTIASTDALQERQKLLKAHFIVDEVFATHHTKAQKDPELENPQFIGCLDALGTCTEPSRRAKLNSNGGRSPGATSHHRPHQHEWLSRSTQTHLTRPLWGMAQVRACWNRYNADWERLLTASGSSLYDSGTVTQTTPVPVGELGPAAFSGCVARQLKWHMDSRRTAGDISVHRLLACPIDRSVGNGYPFRDGADAAALAIVAQASQQALEQDGVGELVVGHSSNQAVTMQVYSQAMPARALIKWRNECLALKHAVQAQKVERERLQATVHDFVRRFEPREKVRDRGVKALQEHFWSWFHAAALVFVDNRPNRVTVSIAQSAGYW</sequence>
<dbReference type="RefSeq" id="XP_007932434.1">
    <property type="nucleotide sequence ID" value="XM_007934243.1"/>
</dbReference>
<gene>
    <name evidence="2" type="ORF">MYCFIDRAFT_180479</name>
</gene>
<dbReference type="GeneID" id="19334418"/>
<dbReference type="Proteomes" id="UP000016932">
    <property type="component" value="Unassembled WGS sequence"/>
</dbReference>
<name>M2YGQ9_PSEFD</name>
<dbReference type="KEGG" id="pfj:MYCFIDRAFT_180479"/>
<dbReference type="AlphaFoldDB" id="M2YGQ9"/>
<evidence type="ECO:0000313" key="3">
    <source>
        <dbReference type="Proteomes" id="UP000016932"/>
    </source>
</evidence>